<dbReference type="PANTHER" id="PTHR47926:SF448">
    <property type="entry name" value="PENTACOTRIPEPTIDE-REPEAT REGION OF PRORP DOMAIN-CONTAINING PROTEIN"/>
    <property type="match status" value="1"/>
</dbReference>
<dbReference type="FunFam" id="1.25.40.10:FF:001815">
    <property type="entry name" value="Putative pentatricopeptide repeat-containing protein At1g56570"/>
    <property type="match status" value="1"/>
</dbReference>
<name>A0A6P8DXK2_PUNGR</name>
<gene>
    <name evidence="4" type="primary">LOC116208018</name>
</gene>
<dbReference type="PROSITE" id="PS51375">
    <property type="entry name" value="PPR"/>
    <property type="match status" value="3"/>
</dbReference>
<dbReference type="GO" id="GO:0003723">
    <property type="term" value="F:RNA binding"/>
    <property type="evidence" value="ECO:0007669"/>
    <property type="project" value="InterPro"/>
</dbReference>
<dbReference type="GeneID" id="116208018"/>
<dbReference type="Pfam" id="PF13041">
    <property type="entry name" value="PPR_2"/>
    <property type="match status" value="2"/>
</dbReference>
<organism evidence="3 4">
    <name type="scientific">Punica granatum</name>
    <name type="common">Pomegranate</name>
    <dbReference type="NCBI Taxonomy" id="22663"/>
    <lineage>
        <taxon>Eukaryota</taxon>
        <taxon>Viridiplantae</taxon>
        <taxon>Streptophyta</taxon>
        <taxon>Embryophyta</taxon>
        <taxon>Tracheophyta</taxon>
        <taxon>Spermatophyta</taxon>
        <taxon>Magnoliopsida</taxon>
        <taxon>eudicotyledons</taxon>
        <taxon>Gunneridae</taxon>
        <taxon>Pentapetalae</taxon>
        <taxon>rosids</taxon>
        <taxon>malvids</taxon>
        <taxon>Myrtales</taxon>
        <taxon>Lythraceae</taxon>
        <taxon>Punica</taxon>
    </lineage>
</organism>
<reference evidence="4" key="2">
    <citation type="submission" date="2025-08" db="UniProtKB">
        <authorList>
            <consortium name="RefSeq"/>
        </authorList>
    </citation>
    <scope>IDENTIFICATION</scope>
    <source>
        <tissue evidence="4">Leaf</tissue>
    </source>
</reference>
<accession>A0A6P8DXK2</accession>
<dbReference type="RefSeq" id="XP_031397053.1">
    <property type="nucleotide sequence ID" value="XM_031541193.1"/>
</dbReference>
<dbReference type="Gene3D" id="1.25.40.10">
    <property type="entry name" value="Tetratricopeptide repeat domain"/>
    <property type="match status" value="4"/>
</dbReference>
<dbReference type="AlphaFoldDB" id="A0A6P8DXK2"/>
<keyword evidence="1" id="KW-0677">Repeat</keyword>
<feature type="repeat" description="PPR" evidence="2">
    <location>
        <begin position="48"/>
        <end position="82"/>
    </location>
</feature>
<feature type="repeat" description="PPR" evidence="2">
    <location>
        <begin position="382"/>
        <end position="416"/>
    </location>
</feature>
<dbReference type="OrthoDB" id="609013at2759"/>
<dbReference type="NCBIfam" id="TIGR00756">
    <property type="entry name" value="PPR"/>
    <property type="match status" value="4"/>
</dbReference>
<dbReference type="Pfam" id="PF20431">
    <property type="entry name" value="E_motif"/>
    <property type="match status" value="1"/>
</dbReference>
<evidence type="ECO:0000256" key="2">
    <source>
        <dbReference type="PROSITE-ProRule" id="PRU00708"/>
    </source>
</evidence>
<dbReference type="InterPro" id="IPR002885">
    <property type="entry name" value="PPR_rpt"/>
</dbReference>
<dbReference type="InterPro" id="IPR046960">
    <property type="entry name" value="PPR_At4g14850-like_plant"/>
</dbReference>
<dbReference type="Pfam" id="PF01535">
    <property type="entry name" value="PPR"/>
    <property type="match status" value="3"/>
</dbReference>
<sequence>MRGLMSAKKLLLSTATGYNPIPQIVRNSLKRIQNRILQSAPPFLAKDPSVLSTNLIKSYCEKGLVKEARVLFDEMPKRDVVAWTAMITGYASCHHHIQGWAVFCDMLREEDRPNEFSLSSVLKACKGMKDLDCGRLVHCLAFKLGLEGSMYVENALMDLYATLDLSMDDACVIFCNMDKKNAVSWTTLIAGYTHRGDGYNGLALFRQMVVEEAELNPFSFSIAVRACASIGSHLCGQQMHAAATKYGFQFNLPVMNSILDMYCRCSCLFEASKCFHDMGEKDLITWNTIIAGFERTDARESLHIFSQMEPQGFSPNCFTFTSITAACGNLAILTCGQQVHGAIIRRGLEGNMALANAFIDMYAKCGSIRASRKIFNAMSHRDLLSWTSMMIGYGAHGHGREAVELFDEMVRSGIRPDRIVFMAVLSACSHAGLVEEGLRYFELMKRKYNVTPCQEIYGCVVDLLGRAGRVEEAYQLIEKMPFRPDESVWGALLGACRAHKLQKVGMSVARRVLDSRPSMVGTYVMLSNIYAADGIWGEFAEVRKMMRGIGSKKEAGRSWIEVKNQVFSFVVGDKMGPHIEQVYGVLDLLIQHMRESGYVPDSDAMIHEKDGTIKALCRFGHSTSKTSGAEYHKGMIFTSKRKRYAIGIYESGTPQS</sequence>
<evidence type="ECO:0000313" key="3">
    <source>
        <dbReference type="Proteomes" id="UP000515151"/>
    </source>
</evidence>
<evidence type="ECO:0000313" key="4">
    <source>
        <dbReference type="RefSeq" id="XP_031397053.1"/>
    </source>
</evidence>
<evidence type="ECO:0000256" key="1">
    <source>
        <dbReference type="ARBA" id="ARBA00022737"/>
    </source>
</evidence>
<dbReference type="Pfam" id="PF13812">
    <property type="entry name" value="PPR_3"/>
    <property type="match status" value="1"/>
</dbReference>
<proteinExistence type="predicted"/>
<dbReference type="InterPro" id="IPR011990">
    <property type="entry name" value="TPR-like_helical_dom_sf"/>
</dbReference>
<dbReference type="GO" id="GO:0009451">
    <property type="term" value="P:RNA modification"/>
    <property type="evidence" value="ECO:0007669"/>
    <property type="project" value="InterPro"/>
</dbReference>
<feature type="repeat" description="PPR" evidence="2">
    <location>
        <begin position="417"/>
        <end position="447"/>
    </location>
</feature>
<protein>
    <submittedName>
        <fullName evidence="4">LOW QUALITY PROTEIN: putative pentatricopeptide repeat-containing protein At1g56570</fullName>
    </submittedName>
</protein>
<dbReference type="Proteomes" id="UP000515151">
    <property type="component" value="Chromosome 1"/>
</dbReference>
<dbReference type="Pfam" id="PF12854">
    <property type="entry name" value="PPR_1"/>
    <property type="match status" value="1"/>
</dbReference>
<dbReference type="PANTHER" id="PTHR47926">
    <property type="entry name" value="PENTATRICOPEPTIDE REPEAT-CONTAINING PROTEIN"/>
    <property type="match status" value="1"/>
</dbReference>
<dbReference type="FunFam" id="1.25.40.10:FF:000090">
    <property type="entry name" value="Pentatricopeptide repeat-containing protein, chloroplastic"/>
    <property type="match status" value="1"/>
</dbReference>
<dbReference type="InterPro" id="IPR046848">
    <property type="entry name" value="E_motif"/>
</dbReference>
<keyword evidence="3" id="KW-1185">Reference proteome</keyword>
<reference evidence="3" key="1">
    <citation type="journal article" date="2020" name="Plant Biotechnol. J.">
        <title>The pomegranate (Punica granatum L.) draft genome dissects genetic divergence between soft- and hard-seeded cultivars.</title>
        <authorList>
            <person name="Luo X."/>
            <person name="Li H."/>
            <person name="Wu Z."/>
            <person name="Yao W."/>
            <person name="Zhao P."/>
            <person name="Cao D."/>
            <person name="Yu H."/>
            <person name="Li K."/>
            <person name="Poudel K."/>
            <person name="Zhao D."/>
            <person name="Zhang F."/>
            <person name="Xia X."/>
            <person name="Chen L."/>
            <person name="Wang Q."/>
            <person name="Jing D."/>
            <person name="Cao S."/>
        </authorList>
    </citation>
    <scope>NUCLEOTIDE SEQUENCE [LARGE SCALE GENOMIC DNA]</scope>
    <source>
        <strain evidence="3">cv. Tunisia</strain>
    </source>
</reference>